<dbReference type="InterPro" id="IPR029058">
    <property type="entry name" value="AB_hydrolase_fold"/>
</dbReference>
<dbReference type="AlphaFoldDB" id="A0A9J6FL75"/>
<protein>
    <submittedName>
        <fullName evidence="1">Uncharacterized protein</fullName>
    </submittedName>
</protein>
<dbReference type="SUPFAM" id="SSF53474">
    <property type="entry name" value="alpha/beta-Hydrolases"/>
    <property type="match status" value="1"/>
</dbReference>
<evidence type="ECO:0000313" key="2">
    <source>
        <dbReference type="Proteomes" id="UP000821853"/>
    </source>
</evidence>
<sequence length="225" mass="26238">MISFCFLTKYEYLNLVKKMVVINGSHPRAFRRQLVRSLTQMLMAWYMIAFRKPVVPEQYIRLRDMEFFDDIHGRAFTREEENATKYEFSKKGALTAALNHFRAFNNDSDHALRFKRRKITTPTLILWGEEDLFLTTRVARYTRRWLTNSAAVYYPRAGHWLLRECPVQVNARIRDFAKNSGFTFTPQQQTDNTKCSEFETASSGEIVFKGLPGVPPNTSAVPFGE</sequence>
<gene>
    <name evidence="1" type="ORF">HPB48_016490</name>
</gene>
<dbReference type="OrthoDB" id="6493965at2759"/>
<dbReference type="Proteomes" id="UP000821853">
    <property type="component" value="Chromosome 2"/>
</dbReference>
<organism evidence="1 2">
    <name type="scientific">Haemaphysalis longicornis</name>
    <name type="common">Bush tick</name>
    <dbReference type="NCBI Taxonomy" id="44386"/>
    <lineage>
        <taxon>Eukaryota</taxon>
        <taxon>Metazoa</taxon>
        <taxon>Ecdysozoa</taxon>
        <taxon>Arthropoda</taxon>
        <taxon>Chelicerata</taxon>
        <taxon>Arachnida</taxon>
        <taxon>Acari</taxon>
        <taxon>Parasitiformes</taxon>
        <taxon>Ixodida</taxon>
        <taxon>Ixodoidea</taxon>
        <taxon>Ixodidae</taxon>
        <taxon>Haemaphysalinae</taxon>
        <taxon>Haemaphysalis</taxon>
    </lineage>
</organism>
<dbReference type="VEuPathDB" id="VectorBase:HLOH_049972"/>
<dbReference type="PANTHER" id="PTHR43329">
    <property type="entry name" value="EPOXIDE HYDROLASE"/>
    <property type="match status" value="1"/>
</dbReference>
<comment type="caution">
    <text evidence="1">The sequence shown here is derived from an EMBL/GenBank/DDBJ whole genome shotgun (WGS) entry which is preliminary data.</text>
</comment>
<dbReference type="Gene3D" id="3.40.50.1820">
    <property type="entry name" value="alpha/beta hydrolase"/>
    <property type="match status" value="1"/>
</dbReference>
<reference evidence="1 2" key="1">
    <citation type="journal article" date="2020" name="Cell">
        <title>Large-Scale Comparative Analyses of Tick Genomes Elucidate Their Genetic Diversity and Vector Capacities.</title>
        <authorList>
            <consortium name="Tick Genome and Microbiome Consortium (TIGMIC)"/>
            <person name="Jia N."/>
            <person name="Wang J."/>
            <person name="Shi W."/>
            <person name="Du L."/>
            <person name="Sun Y."/>
            <person name="Zhan W."/>
            <person name="Jiang J.F."/>
            <person name="Wang Q."/>
            <person name="Zhang B."/>
            <person name="Ji P."/>
            <person name="Bell-Sakyi L."/>
            <person name="Cui X.M."/>
            <person name="Yuan T.T."/>
            <person name="Jiang B.G."/>
            <person name="Yang W.F."/>
            <person name="Lam T.T."/>
            <person name="Chang Q.C."/>
            <person name="Ding S.J."/>
            <person name="Wang X.J."/>
            <person name="Zhu J.G."/>
            <person name="Ruan X.D."/>
            <person name="Zhao L."/>
            <person name="Wei J.T."/>
            <person name="Ye R.Z."/>
            <person name="Que T.C."/>
            <person name="Du C.H."/>
            <person name="Zhou Y.H."/>
            <person name="Cheng J.X."/>
            <person name="Dai P.F."/>
            <person name="Guo W.B."/>
            <person name="Han X.H."/>
            <person name="Huang E.J."/>
            <person name="Li L.F."/>
            <person name="Wei W."/>
            <person name="Gao Y.C."/>
            <person name="Liu J.Z."/>
            <person name="Shao H.Z."/>
            <person name="Wang X."/>
            <person name="Wang C.C."/>
            <person name="Yang T.C."/>
            <person name="Huo Q.B."/>
            <person name="Li W."/>
            <person name="Chen H.Y."/>
            <person name="Chen S.E."/>
            <person name="Zhou L.G."/>
            <person name="Ni X.B."/>
            <person name="Tian J.H."/>
            <person name="Sheng Y."/>
            <person name="Liu T."/>
            <person name="Pan Y.S."/>
            <person name="Xia L.Y."/>
            <person name="Li J."/>
            <person name="Zhao F."/>
            <person name="Cao W.C."/>
        </authorList>
    </citation>
    <scope>NUCLEOTIDE SEQUENCE [LARGE SCALE GENOMIC DNA]</scope>
    <source>
        <strain evidence="1">HaeL-2018</strain>
    </source>
</reference>
<evidence type="ECO:0000313" key="1">
    <source>
        <dbReference type="EMBL" id="KAH9366974.1"/>
    </source>
</evidence>
<keyword evidence="2" id="KW-1185">Reference proteome</keyword>
<dbReference type="OMA" id="TWIHRAP"/>
<proteinExistence type="predicted"/>
<name>A0A9J6FL75_HAELO</name>
<accession>A0A9J6FL75</accession>
<dbReference type="EMBL" id="JABSTR010000004">
    <property type="protein sequence ID" value="KAH9366974.1"/>
    <property type="molecule type" value="Genomic_DNA"/>
</dbReference>